<gene>
    <name evidence="1" type="ORF">LAZ67_X004164</name>
</gene>
<protein>
    <submittedName>
        <fullName evidence="1">Uncharacterized protein</fullName>
    </submittedName>
</protein>
<name>A0ABY6LZJ7_9ARAC</name>
<dbReference type="EMBL" id="CP092886">
    <property type="protein sequence ID" value="UYV84975.1"/>
    <property type="molecule type" value="Genomic_DNA"/>
</dbReference>
<dbReference type="InterPro" id="IPR036397">
    <property type="entry name" value="RNaseH_sf"/>
</dbReference>
<reference evidence="1 2" key="1">
    <citation type="submission" date="2022-03" db="EMBL/GenBank/DDBJ databases">
        <title>A chromosomal length assembly of Cordylochernes scorpioides.</title>
        <authorList>
            <person name="Zeh D."/>
            <person name="Zeh J."/>
        </authorList>
    </citation>
    <scope>NUCLEOTIDE SEQUENCE [LARGE SCALE GENOMIC DNA]</scope>
    <source>
        <strain evidence="1">IN4F17</strain>
        <tissue evidence="1">Whole Body</tissue>
    </source>
</reference>
<evidence type="ECO:0000313" key="1">
    <source>
        <dbReference type="EMBL" id="UYV84975.1"/>
    </source>
</evidence>
<dbReference type="Gene3D" id="3.30.420.10">
    <property type="entry name" value="Ribonuclease H-like superfamily/Ribonuclease H"/>
    <property type="match status" value="1"/>
</dbReference>
<keyword evidence="2" id="KW-1185">Reference proteome</keyword>
<dbReference type="Proteomes" id="UP001235939">
    <property type="component" value="Chromosome X"/>
</dbReference>
<evidence type="ECO:0000313" key="2">
    <source>
        <dbReference type="Proteomes" id="UP001235939"/>
    </source>
</evidence>
<sequence>MKVKHWENVENIQHHVITFLRSIPVEEFQGAFQAWQTRLRKCIDAGGIADSRVDAGEGQTNPRLSHSDSGALPLKAEEDEVHLQRRVGLLSGVALIVGTMIGESYGVIHSVIYEETNDEVY</sequence>
<accession>A0ABY6LZJ7</accession>
<proteinExistence type="predicted"/>
<organism evidence="1 2">
    <name type="scientific">Cordylochernes scorpioides</name>
    <dbReference type="NCBI Taxonomy" id="51811"/>
    <lineage>
        <taxon>Eukaryota</taxon>
        <taxon>Metazoa</taxon>
        <taxon>Ecdysozoa</taxon>
        <taxon>Arthropoda</taxon>
        <taxon>Chelicerata</taxon>
        <taxon>Arachnida</taxon>
        <taxon>Pseudoscorpiones</taxon>
        <taxon>Cheliferoidea</taxon>
        <taxon>Chernetidae</taxon>
        <taxon>Cordylochernes</taxon>
    </lineage>
</organism>